<organism evidence="3 4">
    <name type="scientific">Saccharothrix espanaensis (strain ATCC 51144 / DSM 44229 / JCM 9112 / NBRC 15066 / NRRL 15764)</name>
    <dbReference type="NCBI Taxonomy" id="1179773"/>
    <lineage>
        <taxon>Bacteria</taxon>
        <taxon>Bacillati</taxon>
        <taxon>Actinomycetota</taxon>
        <taxon>Actinomycetes</taxon>
        <taxon>Pseudonocardiales</taxon>
        <taxon>Pseudonocardiaceae</taxon>
        <taxon>Saccharothrix</taxon>
    </lineage>
</organism>
<dbReference type="eggNOG" id="ENOG50321UI">
    <property type="taxonomic scope" value="Bacteria"/>
</dbReference>
<dbReference type="KEGG" id="sesp:BN6_42280"/>
<protein>
    <submittedName>
        <fullName evidence="3">Uncharacterized protein</fullName>
    </submittedName>
</protein>
<sequence length="349" mass="36573">MGRPVGPDGRDRAHGRRAAPRPRRGRPLPGRLRHLPPGDGPGRGAVAGGDAGDDRHRHHPARCRGHLRRRGNRRRAPDARDLLGGLVVGFSEAQFAETVKKINEGMASLSTKIGEVPGAAHAAVDHWYLPGFIKDAILWCATKITELARWIWDKITDVLKGVAAPVSFFSYAFDWQDVRGVANGVTGQLKPEAMPAATSWTGPAATAYKGVVKPQGDAAAKIATIADKTATALQVCAGVGLTFYVAIAVIVVKFIAAMITAIAAFGSAVFSWAGAALVVEEAGVNSGLIWAAVAALTAALGTQAQQLIGLHGEVVDTSFFPGGKWPNPTTASFGDGSVADGDADWSLNR</sequence>
<keyword evidence="4" id="KW-1185">Reference proteome</keyword>
<evidence type="ECO:0000256" key="2">
    <source>
        <dbReference type="SAM" id="Phobius"/>
    </source>
</evidence>
<feature type="transmembrane region" description="Helical" evidence="2">
    <location>
        <begin position="232"/>
        <end position="252"/>
    </location>
</feature>
<dbReference type="AlphaFoldDB" id="K0JUI7"/>
<dbReference type="STRING" id="1179773.BN6_42280"/>
<name>K0JUI7_SACES</name>
<keyword evidence="2" id="KW-1133">Transmembrane helix</keyword>
<dbReference type="EMBL" id="HE804045">
    <property type="protein sequence ID" value="CCH31515.1"/>
    <property type="molecule type" value="Genomic_DNA"/>
</dbReference>
<dbReference type="HOGENOM" id="CLU_068253_0_0_11"/>
<feature type="transmembrane region" description="Helical" evidence="2">
    <location>
        <begin position="259"/>
        <end position="278"/>
    </location>
</feature>
<feature type="compositionally biased region" description="Basic residues" evidence="1">
    <location>
        <begin position="13"/>
        <end position="34"/>
    </location>
</feature>
<feature type="compositionally biased region" description="Gly residues" evidence="1">
    <location>
        <begin position="40"/>
        <end position="50"/>
    </location>
</feature>
<feature type="transmembrane region" description="Helical" evidence="2">
    <location>
        <begin position="284"/>
        <end position="301"/>
    </location>
</feature>
<evidence type="ECO:0000313" key="4">
    <source>
        <dbReference type="Proteomes" id="UP000006281"/>
    </source>
</evidence>
<dbReference type="PATRIC" id="fig|1179773.3.peg.4232"/>
<reference evidence="3 4" key="1">
    <citation type="journal article" date="2012" name="BMC Genomics">
        <title>Complete genome sequence of Saccharothrix espanaensis DSM 44229T and comparison to the other completely sequenced Pseudonocardiaceae.</title>
        <authorList>
            <person name="Strobel T."/>
            <person name="Al-Dilaimi A."/>
            <person name="Blom J."/>
            <person name="Gessner A."/>
            <person name="Kalinowski J."/>
            <person name="Luzhetska M."/>
            <person name="Puhler A."/>
            <person name="Szczepanowski R."/>
            <person name="Bechthold A."/>
            <person name="Ruckert C."/>
        </authorList>
    </citation>
    <scope>NUCLEOTIDE SEQUENCE [LARGE SCALE GENOMIC DNA]</scope>
    <source>
        <strain evidence="4">ATCC 51144 / DSM 44229 / JCM 9112 / NBRC 15066 / NRRL 15764</strain>
    </source>
</reference>
<feature type="region of interest" description="Disordered" evidence="1">
    <location>
        <begin position="1"/>
        <end position="61"/>
    </location>
</feature>
<keyword evidence="2" id="KW-0472">Membrane</keyword>
<accession>K0JUI7</accession>
<keyword evidence="2" id="KW-0812">Transmembrane</keyword>
<proteinExistence type="predicted"/>
<evidence type="ECO:0000313" key="3">
    <source>
        <dbReference type="EMBL" id="CCH31515.1"/>
    </source>
</evidence>
<evidence type="ECO:0000256" key="1">
    <source>
        <dbReference type="SAM" id="MobiDB-lite"/>
    </source>
</evidence>
<dbReference type="Proteomes" id="UP000006281">
    <property type="component" value="Chromosome"/>
</dbReference>
<gene>
    <name evidence="3" type="ordered locus">BN6_42280</name>
</gene>